<evidence type="ECO:0000256" key="2">
    <source>
        <dbReference type="SAM" id="Phobius"/>
    </source>
</evidence>
<proteinExistence type="predicted"/>
<keyword evidence="2" id="KW-1133">Transmembrane helix</keyword>
<reference evidence="3 4" key="1">
    <citation type="submission" date="2020-08" db="EMBL/GenBank/DDBJ databases">
        <title>Sequencing the genomes of 1000 actinobacteria strains.</title>
        <authorList>
            <person name="Klenk H.-P."/>
        </authorList>
    </citation>
    <scope>NUCLEOTIDE SEQUENCE [LARGE SCALE GENOMIC DNA]</scope>
    <source>
        <strain evidence="3 4">DSM 43149</strain>
    </source>
</reference>
<dbReference type="RefSeq" id="WP_184998486.1">
    <property type="nucleotide sequence ID" value="NZ_BOMK01000067.1"/>
</dbReference>
<feature type="transmembrane region" description="Helical" evidence="2">
    <location>
        <begin position="103"/>
        <end position="124"/>
    </location>
</feature>
<feature type="region of interest" description="Disordered" evidence="1">
    <location>
        <begin position="1"/>
        <end position="41"/>
    </location>
</feature>
<sequence>MAEQHGAWHGAAQPPAGWLPGRPPPPRGLPPGPPPRPVYREPHPVGAGPLLAGAGATLVWFTLFGSLGRDLLGYAWWTIAAAISAWVVAAVLAVLGDRGTATGVALVAAVGLSIAASVIAVRWITTNDWPLW</sequence>
<keyword evidence="2" id="KW-0812">Transmembrane</keyword>
<feature type="transmembrane region" description="Helical" evidence="2">
    <location>
        <begin position="45"/>
        <end position="68"/>
    </location>
</feature>
<evidence type="ECO:0000313" key="4">
    <source>
        <dbReference type="Proteomes" id="UP000578112"/>
    </source>
</evidence>
<organism evidence="3 4">
    <name type="scientific">Actinoplanes digitatis</name>
    <dbReference type="NCBI Taxonomy" id="1868"/>
    <lineage>
        <taxon>Bacteria</taxon>
        <taxon>Bacillati</taxon>
        <taxon>Actinomycetota</taxon>
        <taxon>Actinomycetes</taxon>
        <taxon>Micromonosporales</taxon>
        <taxon>Micromonosporaceae</taxon>
        <taxon>Actinoplanes</taxon>
    </lineage>
</organism>
<dbReference type="EMBL" id="JACHNH010000001">
    <property type="protein sequence ID" value="MBB4767478.1"/>
    <property type="molecule type" value="Genomic_DNA"/>
</dbReference>
<gene>
    <name evidence="3" type="ORF">BJ971_008034</name>
</gene>
<dbReference type="Proteomes" id="UP000578112">
    <property type="component" value="Unassembled WGS sequence"/>
</dbReference>
<feature type="transmembrane region" description="Helical" evidence="2">
    <location>
        <begin position="74"/>
        <end position="96"/>
    </location>
</feature>
<evidence type="ECO:0000256" key="1">
    <source>
        <dbReference type="SAM" id="MobiDB-lite"/>
    </source>
</evidence>
<comment type="caution">
    <text evidence="3">The sequence shown here is derived from an EMBL/GenBank/DDBJ whole genome shotgun (WGS) entry which is preliminary data.</text>
</comment>
<keyword evidence="4" id="KW-1185">Reference proteome</keyword>
<name>A0A7W7I7C3_9ACTN</name>
<evidence type="ECO:0000313" key="3">
    <source>
        <dbReference type="EMBL" id="MBB4767478.1"/>
    </source>
</evidence>
<dbReference type="AlphaFoldDB" id="A0A7W7I7C3"/>
<feature type="compositionally biased region" description="Pro residues" evidence="1">
    <location>
        <begin position="21"/>
        <end position="37"/>
    </location>
</feature>
<protein>
    <submittedName>
        <fullName evidence="3">Uncharacterized protein</fullName>
    </submittedName>
</protein>
<accession>A0A7W7I7C3</accession>
<keyword evidence="2" id="KW-0472">Membrane</keyword>